<organism evidence="2 3">
    <name type="scientific">Anabarilius grahami</name>
    <name type="common">Kanglang fish</name>
    <name type="synonym">Barilius grahami</name>
    <dbReference type="NCBI Taxonomy" id="495550"/>
    <lineage>
        <taxon>Eukaryota</taxon>
        <taxon>Metazoa</taxon>
        <taxon>Chordata</taxon>
        <taxon>Craniata</taxon>
        <taxon>Vertebrata</taxon>
        <taxon>Euteleostomi</taxon>
        <taxon>Actinopterygii</taxon>
        <taxon>Neopterygii</taxon>
        <taxon>Teleostei</taxon>
        <taxon>Ostariophysi</taxon>
        <taxon>Cypriniformes</taxon>
        <taxon>Xenocyprididae</taxon>
        <taxon>Xenocypridinae</taxon>
        <taxon>Xenocypridinae incertae sedis</taxon>
        <taxon>Anabarilius</taxon>
    </lineage>
</organism>
<protein>
    <submittedName>
        <fullName evidence="2">Uncharacterized protein</fullName>
    </submittedName>
</protein>
<name>A0A3N0YFF7_ANAGA</name>
<evidence type="ECO:0000313" key="2">
    <source>
        <dbReference type="EMBL" id="ROL44571.1"/>
    </source>
</evidence>
<comment type="caution">
    <text evidence="2">The sequence shown here is derived from an EMBL/GenBank/DDBJ whole genome shotgun (WGS) entry which is preliminary data.</text>
</comment>
<gene>
    <name evidence="2" type="ORF">DPX16_18282</name>
</gene>
<dbReference type="Proteomes" id="UP000281406">
    <property type="component" value="Unassembled WGS sequence"/>
</dbReference>
<evidence type="ECO:0000313" key="3">
    <source>
        <dbReference type="Proteomes" id="UP000281406"/>
    </source>
</evidence>
<dbReference type="AlphaFoldDB" id="A0A3N0YFF7"/>
<evidence type="ECO:0000256" key="1">
    <source>
        <dbReference type="SAM" id="MobiDB-lite"/>
    </source>
</evidence>
<proteinExistence type="predicted"/>
<dbReference type="EMBL" id="RJVU01044706">
    <property type="protein sequence ID" value="ROL44571.1"/>
    <property type="molecule type" value="Genomic_DNA"/>
</dbReference>
<feature type="region of interest" description="Disordered" evidence="1">
    <location>
        <begin position="1"/>
        <end position="20"/>
    </location>
</feature>
<keyword evidence="3" id="KW-1185">Reference proteome</keyword>
<reference evidence="2 3" key="1">
    <citation type="submission" date="2018-10" db="EMBL/GenBank/DDBJ databases">
        <title>Genome assembly for a Yunnan-Guizhou Plateau 3E fish, Anabarilius grahami (Regan), and its evolutionary and genetic applications.</title>
        <authorList>
            <person name="Jiang W."/>
        </authorList>
    </citation>
    <scope>NUCLEOTIDE SEQUENCE [LARGE SCALE GENOMIC DNA]</scope>
    <source>
        <strain evidence="2">AG-KIZ</strain>
        <tissue evidence="2">Muscle</tissue>
    </source>
</reference>
<sequence length="113" mass="12433">MQEGALHIDMVSEGQERPAPAISHKKHELLKELLLSAKPKPADLTKAVERLECTAQGKQLRQKFHGVYESELQAKALKAGEEDNLSMPESTSGDLNARTRDTARCLSLSCCMS</sequence>
<accession>A0A3N0YFF7</accession>